<comment type="similarity">
    <text evidence="1">Belongs to the UPF0065 (bug) family.</text>
</comment>
<evidence type="ECO:0000256" key="2">
    <source>
        <dbReference type="SAM" id="SignalP"/>
    </source>
</evidence>
<dbReference type="Gene3D" id="3.40.190.10">
    <property type="entry name" value="Periplasmic binding protein-like II"/>
    <property type="match status" value="1"/>
</dbReference>
<dbReference type="PIRSF" id="PIRSF017082">
    <property type="entry name" value="YflP"/>
    <property type="match status" value="1"/>
</dbReference>
<dbReference type="InterPro" id="IPR005064">
    <property type="entry name" value="BUG"/>
</dbReference>
<organism evidence="3 4">
    <name type="scientific">Saccharopolyspora cebuensis</name>
    <dbReference type="NCBI Taxonomy" id="418759"/>
    <lineage>
        <taxon>Bacteria</taxon>
        <taxon>Bacillati</taxon>
        <taxon>Actinomycetota</taxon>
        <taxon>Actinomycetes</taxon>
        <taxon>Pseudonocardiales</taxon>
        <taxon>Pseudonocardiaceae</taxon>
        <taxon>Saccharopolyspora</taxon>
    </lineage>
</organism>
<proteinExistence type="inferred from homology"/>
<evidence type="ECO:0000256" key="1">
    <source>
        <dbReference type="ARBA" id="ARBA00006987"/>
    </source>
</evidence>
<dbReference type="PANTHER" id="PTHR42928:SF3">
    <property type="entry name" value="UPF0065 PROTEIN YFLP"/>
    <property type="match status" value="1"/>
</dbReference>
<dbReference type="Gene3D" id="3.40.190.150">
    <property type="entry name" value="Bordetella uptake gene, domain 1"/>
    <property type="match status" value="1"/>
</dbReference>
<protein>
    <submittedName>
        <fullName evidence="3">Bug family tripartite tricarboxylate transporter substrate binding protein</fullName>
    </submittedName>
</protein>
<feature type="chain" id="PRO_5047144277" evidence="2">
    <location>
        <begin position="28"/>
        <end position="331"/>
    </location>
</feature>
<evidence type="ECO:0000313" key="4">
    <source>
        <dbReference type="Proteomes" id="UP001564626"/>
    </source>
</evidence>
<dbReference type="Proteomes" id="UP001564626">
    <property type="component" value="Unassembled WGS sequence"/>
</dbReference>
<reference evidence="3 4" key="1">
    <citation type="submission" date="2024-08" db="EMBL/GenBank/DDBJ databases">
        <title>Genome mining of Saccharopolyspora cebuensis PGLac3 from Nigerian medicinal plant.</title>
        <authorList>
            <person name="Ezeobiora C.E."/>
            <person name="Igbokwe N.H."/>
            <person name="Amin D.H."/>
            <person name="Mendie U.E."/>
        </authorList>
    </citation>
    <scope>NUCLEOTIDE SEQUENCE [LARGE SCALE GENOMIC DNA]</scope>
    <source>
        <strain evidence="3 4">PGLac3</strain>
    </source>
</reference>
<dbReference type="CDD" id="cd07012">
    <property type="entry name" value="PBP2_Bug_TTT"/>
    <property type="match status" value="1"/>
</dbReference>
<gene>
    <name evidence="3" type="ORF">AB8O55_01630</name>
</gene>
<dbReference type="Pfam" id="PF03401">
    <property type="entry name" value="TctC"/>
    <property type="match status" value="1"/>
</dbReference>
<sequence>MRAGVLAARVGAAAVSALLVCAGLTQAYESAQAGAGVRDKLKIIAPAAPGGGWDTTARELQRAVQDNALSESVEVLNVEGAGGTIGLARVVNRSGDPNTLMLTGTTMLGAVAINGTPHQVSDTTPIAKITEDYDAIVVPADSPLRSIHDLMRRWADDPGAVAVGGGSIGSLDHLLAGSAAGAAGAGPGGLNYIAYSGGGEMVAALLGGHLDVGVGNTNEISDQVAAGELRALAVSAPHRTPDLPEAPTLRESGFDIVLSNWRGLVAAPGIDERQARDILDFVGRLVATPQWQDALRRNNWVDAFQTGAEFDRTLRAEAELIRGITTSLGLA</sequence>
<accession>A0ABV4CAE7</accession>
<dbReference type="RefSeq" id="WP_345361286.1">
    <property type="nucleotide sequence ID" value="NZ_BAABII010000005.1"/>
</dbReference>
<dbReference type="PANTHER" id="PTHR42928">
    <property type="entry name" value="TRICARBOXYLATE-BINDING PROTEIN"/>
    <property type="match status" value="1"/>
</dbReference>
<keyword evidence="4" id="KW-1185">Reference proteome</keyword>
<name>A0ABV4CAE7_9PSEU</name>
<comment type="caution">
    <text evidence="3">The sequence shown here is derived from an EMBL/GenBank/DDBJ whole genome shotgun (WGS) entry which is preliminary data.</text>
</comment>
<dbReference type="SUPFAM" id="SSF53850">
    <property type="entry name" value="Periplasmic binding protein-like II"/>
    <property type="match status" value="1"/>
</dbReference>
<evidence type="ECO:0000313" key="3">
    <source>
        <dbReference type="EMBL" id="MEY8038087.1"/>
    </source>
</evidence>
<keyword evidence="2" id="KW-0732">Signal</keyword>
<feature type="signal peptide" evidence="2">
    <location>
        <begin position="1"/>
        <end position="27"/>
    </location>
</feature>
<dbReference type="InterPro" id="IPR042100">
    <property type="entry name" value="Bug_dom1"/>
</dbReference>
<dbReference type="EMBL" id="JBGEHV010000002">
    <property type="protein sequence ID" value="MEY8038087.1"/>
    <property type="molecule type" value="Genomic_DNA"/>
</dbReference>